<dbReference type="InterPro" id="IPR001054">
    <property type="entry name" value="A/G_cyclase"/>
</dbReference>
<accession>A0ABQ5YD02</accession>
<dbReference type="EMBL" id="BSOG01000002">
    <property type="protein sequence ID" value="GLR12825.1"/>
    <property type="molecule type" value="Genomic_DNA"/>
</dbReference>
<dbReference type="InterPro" id="IPR029151">
    <property type="entry name" value="Sensor-like_sf"/>
</dbReference>
<dbReference type="PANTHER" id="PTHR43081:SF1">
    <property type="entry name" value="ADENYLATE CYCLASE, TERMINAL-DIFFERENTIATION SPECIFIC"/>
    <property type="match status" value="1"/>
</dbReference>
<dbReference type="InterPro" id="IPR050697">
    <property type="entry name" value="Adenylyl/Guanylyl_Cyclase_3/4"/>
</dbReference>
<gene>
    <name evidence="9" type="ORF">GCM10007907_16150</name>
</gene>
<dbReference type="CDD" id="cd12914">
    <property type="entry name" value="PDC1_DGC_like"/>
    <property type="match status" value="1"/>
</dbReference>
<dbReference type="RefSeq" id="WP_284195959.1">
    <property type="nucleotide sequence ID" value="NZ_BSOG01000002.1"/>
</dbReference>
<dbReference type="SUPFAM" id="SSF55073">
    <property type="entry name" value="Nucleotide cyclase"/>
    <property type="match status" value="1"/>
</dbReference>
<keyword evidence="5 6" id="KW-0472">Membrane</keyword>
<protein>
    <recommendedName>
        <fullName evidence="11">HAMP domain-containing protein</fullName>
    </recommendedName>
</protein>
<dbReference type="SUPFAM" id="SSF103190">
    <property type="entry name" value="Sensory domain-like"/>
    <property type="match status" value="1"/>
</dbReference>
<evidence type="ECO:0000259" key="8">
    <source>
        <dbReference type="PROSITE" id="PS50885"/>
    </source>
</evidence>
<feature type="domain" description="Guanylate cyclase" evidence="7">
    <location>
        <begin position="424"/>
        <end position="556"/>
    </location>
</feature>
<dbReference type="Pfam" id="PF02743">
    <property type="entry name" value="dCache_1"/>
    <property type="match status" value="1"/>
</dbReference>
<evidence type="ECO:0000256" key="1">
    <source>
        <dbReference type="ARBA" id="ARBA00004651"/>
    </source>
</evidence>
<sequence length="608" mass="66942">MKTPTRAFHPTTWPIAAKLAALLLLFSLLPMLVASSYTLKGSLASLEATEHRNLQQLAASLAGRLDQLILDSQHFLVYMAVHEAVTKLIVDPNPANRLAVETELGKIANSNSDIELLMVLDDKGNVLVASHPQFLGRDFHFRDYFKQAIGGSLYISDIEVGAVTRQPGVFFSAPIPNPEGRTAGVAVLKLRGEAVTGILQSARSSSSRYAFLTNREGMLVYHPDDKLLYRSLTKLPPPVEQRIVKERQFMLDRIESLNLTDLARAMVPASQPGSVAYFSPYSGQPEIAGYAPARHRWVVGVNEPQSVFAAPLNRLSWHVVLGVLGIGALCILAAFGLSRLLMRPVHSLAHAAEAMRAGDYEQAKALPYWQDEMGSLANTFNDMVRSVQERERERDIFGRVVSPEVREKLLSGEVKLGGESLKVTVLFSDIRDFSTLSEQMTPEQVVSFLNEYLSEMAEAVKPWGGYINNFIGDAIVVIFGAPIAAPGREWAAVAAAFDMRDRLGKLNDLREMRGEIRLESGIGISTGEVIAGQVGSMDRFLYTVIGDAVNVAARLEALTKELRRDILINPSTFEGIRYRPEAQVEGMGQHKLKGRREAIEVYSVSRAS</sequence>
<dbReference type="Gene3D" id="3.30.450.20">
    <property type="entry name" value="PAS domain"/>
    <property type="match status" value="1"/>
</dbReference>
<dbReference type="Gene3D" id="3.30.70.1230">
    <property type="entry name" value="Nucleotide cyclase"/>
    <property type="match status" value="1"/>
</dbReference>
<dbReference type="Gene3D" id="6.10.340.10">
    <property type="match status" value="1"/>
</dbReference>
<keyword evidence="2" id="KW-1003">Cell membrane</keyword>
<dbReference type="PANTHER" id="PTHR43081">
    <property type="entry name" value="ADENYLATE CYCLASE, TERMINAL-DIFFERENTIATION SPECIFIC-RELATED"/>
    <property type="match status" value="1"/>
</dbReference>
<evidence type="ECO:0000259" key="7">
    <source>
        <dbReference type="PROSITE" id="PS50125"/>
    </source>
</evidence>
<dbReference type="SUPFAM" id="SSF158472">
    <property type="entry name" value="HAMP domain-like"/>
    <property type="match status" value="1"/>
</dbReference>
<dbReference type="CDD" id="cd06225">
    <property type="entry name" value="HAMP"/>
    <property type="match status" value="1"/>
</dbReference>
<dbReference type="InterPro" id="IPR029787">
    <property type="entry name" value="Nucleotide_cyclase"/>
</dbReference>
<keyword evidence="4 6" id="KW-1133">Transmembrane helix</keyword>
<keyword evidence="10" id="KW-1185">Reference proteome</keyword>
<proteinExistence type="predicted"/>
<name>A0ABQ5YD02_9NEIS</name>
<evidence type="ECO:0008006" key="11">
    <source>
        <dbReference type="Google" id="ProtNLM"/>
    </source>
</evidence>
<dbReference type="Proteomes" id="UP001156706">
    <property type="component" value="Unassembled WGS sequence"/>
</dbReference>
<dbReference type="SMART" id="SM00304">
    <property type="entry name" value="HAMP"/>
    <property type="match status" value="1"/>
</dbReference>
<dbReference type="PROSITE" id="PS50885">
    <property type="entry name" value="HAMP"/>
    <property type="match status" value="1"/>
</dbReference>
<reference evidence="10" key="1">
    <citation type="journal article" date="2019" name="Int. J. Syst. Evol. Microbiol.">
        <title>The Global Catalogue of Microorganisms (GCM) 10K type strain sequencing project: providing services to taxonomists for standard genome sequencing and annotation.</title>
        <authorList>
            <consortium name="The Broad Institute Genomics Platform"/>
            <consortium name="The Broad Institute Genome Sequencing Center for Infectious Disease"/>
            <person name="Wu L."/>
            <person name="Ma J."/>
        </authorList>
    </citation>
    <scope>NUCLEOTIDE SEQUENCE [LARGE SCALE GENOMIC DNA]</scope>
    <source>
        <strain evidence="10">NBRC 110044</strain>
    </source>
</reference>
<dbReference type="Pfam" id="PF00211">
    <property type="entry name" value="Guanylate_cyc"/>
    <property type="match status" value="1"/>
</dbReference>
<feature type="transmembrane region" description="Helical" evidence="6">
    <location>
        <begin position="315"/>
        <end position="337"/>
    </location>
</feature>
<feature type="domain" description="HAMP" evidence="8">
    <location>
        <begin position="339"/>
        <end position="392"/>
    </location>
</feature>
<keyword evidence="3 6" id="KW-0812">Transmembrane</keyword>
<comment type="subcellular location">
    <subcellularLocation>
        <location evidence="1">Cell membrane</location>
        <topology evidence="1">Multi-pass membrane protein</topology>
    </subcellularLocation>
</comment>
<comment type="caution">
    <text evidence="9">The sequence shown here is derived from an EMBL/GenBank/DDBJ whole genome shotgun (WGS) entry which is preliminary data.</text>
</comment>
<evidence type="ECO:0000256" key="3">
    <source>
        <dbReference type="ARBA" id="ARBA00022692"/>
    </source>
</evidence>
<evidence type="ECO:0000256" key="2">
    <source>
        <dbReference type="ARBA" id="ARBA00022475"/>
    </source>
</evidence>
<evidence type="ECO:0000313" key="10">
    <source>
        <dbReference type="Proteomes" id="UP001156706"/>
    </source>
</evidence>
<organism evidence="9 10">
    <name type="scientific">Chitinimonas prasina</name>
    <dbReference type="NCBI Taxonomy" id="1434937"/>
    <lineage>
        <taxon>Bacteria</taxon>
        <taxon>Pseudomonadati</taxon>
        <taxon>Pseudomonadota</taxon>
        <taxon>Betaproteobacteria</taxon>
        <taxon>Neisseriales</taxon>
        <taxon>Chitinibacteraceae</taxon>
        <taxon>Chitinimonas</taxon>
    </lineage>
</organism>
<evidence type="ECO:0000256" key="6">
    <source>
        <dbReference type="SAM" id="Phobius"/>
    </source>
</evidence>
<dbReference type="SMART" id="SM00044">
    <property type="entry name" value="CYCc"/>
    <property type="match status" value="1"/>
</dbReference>
<dbReference type="CDD" id="cd07302">
    <property type="entry name" value="CHD"/>
    <property type="match status" value="1"/>
</dbReference>
<evidence type="ECO:0000256" key="4">
    <source>
        <dbReference type="ARBA" id="ARBA00022989"/>
    </source>
</evidence>
<dbReference type="InterPro" id="IPR033479">
    <property type="entry name" value="dCache_1"/>
</dbReference>
<dbReference type="Pfam" id="PF00672">
    <property type="entry name" value="HAMP"/>
    <property type="match status" value="1"/>
</dbReference>
<evidence type="ECO:0000256" key="5">
    <source>
        <dbReference type="ARBA" id="ARBA00023136"/>
    </source>
</evidence>
<dbReference type="InterPro" id="IPR003660">
    <property type="entry name" value="HAMP_dom"/>
</dbReference>
<dbReference type="PROSITE" id="PS50125">
    <property type="entry name" value="GUANYLATE_CYCLASE_2"/>
    <property type="match status" value="1"/>
</dbReference>
<evidence type="ECO:0000313" key="9">
    <source>
        <dbReference type="EMBL" id="GLR12825.1"/>
    </source>
</evidence>